<feature type="transmembrane region" description="Helical" evidence="1">
    <location>
        <begin position="46"/>
        <end position="63"/>
    </location>
</feature>
<proteinExistence type="predicted"/>
<evidence type="ECO:0000313" key="2">
    <source>
        <dbReference type="EMBL" id="EEF38058.1"/>
    </source>
</evidence>
<dbReference type="AlphaFoldDB" id="B9SE99"/>
<evidence type="ECO:0000313" key="3">
    <source>
        <dbReference type="Proteomes" id="UP000008311"/>
    </source>
</evidence>
<keyword evidence="1" id="KW-0812">Transmembrane</keyword>
<reference evidence="3" key="1">
    <citation type="journal article" date="2010" name="Nat. Biotechnol.">
        <title>Draft genome sequence of the oilseed species Ricinus communis.</title>
        <authorList>
            <person name="Chan A.P."/>
            <person name="Crabtree J."/>
            <person name="Zhao Q."/>
            <person name="Lorenzi H."/>
            <person name="Orvis J."/>
            <person name="Puiu D."/>
            <person name="Melake-Berhan A."/>
            <person name="Jones K.M."/>
            <person name="Redman J."/>
            <person name="Chen G."/>
            <person name="Cahoon E.B."/>
            <person name="Gedil M."/>
            <person name="Stanke M."/>
            <person name="Haas B.J."/>
            <person name="Wortman J.R."/>
            <person name="Fraser-Liggett C.M."/>
            <person name="Ravel J."/>
            <person name="Rabinowicz P.D."/>
        </authorList>
    </citation>
    <scope>NUCLEOTIDE SEQUENCE [LARGE SCALE GENOMIC DNA]</scope>
    <source>
        <strain evidence="3">cv. Hale</strain>
    </source>
</reference>
<sequence length="67" mass="7947">MANQNLEKMGMMNYTLKMMEKMILLFVMVANQILHRLCRCNLKKTILFFLGMTFLVDDFLFFSETSP</sequence>
<gene>
    <name evidence="2" type="ORF">RCOM_0961080</name>
</gene>
<dbReference type="InParanoid" id="B9SE99"/>
<evidence type="ECO:0000256" key="1">
    <source>
        <dbReference type="SAM" id="Phobius"/>
    </source>
</evidence>
<keyword evidence="1" id="KW-1133">Transmembrane helix</keyword>
<keyword evidence="1" id="KW-0472">Membrane</keyword>
<dbReference type="EMBL" id="EQ973935">
    <property type="protein sequence ID" value="EEF38058.1"/>
    <property type="molecule type" value="Genomic_DNA"/>
</dbReference>
<organism evidence="2 3">
    <name type="scientific">Ricinus communis</name>
    <name type="common">Castor bean</name>
    <dbReference type="NCBI Taxonomy" id="3988"/>
    <lineage>
        <taxon>Eukaryota</taxon>
        <taxon>Viridiplantae</taxon>
        <taxon>Streptophyta</taxon>
        <taxon>Embryophyta</taxon>
        <taxon>Tracheophyta</taxon>
        <taxon>Spermatophyta</taxon>
        <taxon>Magnoliopsida</taxon>
        <taxon>eudicotyledons</taxon>
        <taxon>Gunneridae</taxon>
        <taxon>Pentapetalae</taxon>
        <taxon>rosids</taxon>
        <taxon>fabids</taxon>
        <taxon>Malpighiales</taxon>
        <taxon>Euphorbiaceae</taxon>
        <taxon>Acalyphoideae</taxon>
        <taxon>Acalypheae</taxon>
        <taxon>Ricinus</taxon>
    </lineage>
</organism>
<accession>B9SE99</accession>
<name>B9SE99_RICCO</name>
<keyword evidence="3" id="KW-1185">Reference proteome</keyword>
<protein>
    <submittedName>
        <fullName evidence="2">Uncharacterized protein</fullName>
    </submittedName>
</protein>
<dbReference type="Proteomes" id="UP000008311">
    <property type="component" value="Unassembled WGS sequence"/>
</dbReference>